<feature type="region of interest" description="Disordered" evidence="11">
    <location>
        <begin position="547"/>
        <end position="569"/>
    </location>
</feature>
<evidence type="ECO:0000313" key="13">
    <source>
        <dbReference type="Proteomes" id="UP000184221"/>
    </source>
</evidence>
<keyword evidence="5 10" id="KW-0328">Glycosyltransferase</keyword>
<keyword evidence="7 10" id="KW-0119">Carbohydrate metabolism</keyword>
<dbReference type="RefSeq" id="WP_072779397.1">
    <property type="nucleotide sequence ID" value="NZ_FQXC01000005.1"/>
</dbReference>
<organism evidence="12 13">
    <name type="scientific">Marivita hallyeonensis</name>
    <dbReference type="NCBI Taxonomy" id="996342"/>
    <lineage>
        <taxon>Bacteria</taxon>
        <taxon>Pseudomonadati</taxon>
        <taxon>Pseudomonadota</taxon>
        <taxon>Alphaproteobacteria</taxon>
        <taxon>Rhodobacterales</taxon>
        <taxon>Roseobacteraceae</taxon>
        <taxon>Marivita</taxon>
    </lineage>
</organism>
<evidence type="ECO:0000256" key="10">
    <source>
        <dbReference type="RuleBase" id="RU361207"/>
    </source>
</evidence>
<evidence type="ECO:0000256" key="5">
    <source>
        <dbReference type="ARBA" id="ARBA00022676"/>
    </source>
</evidence>
<gene>
    <name evidence="12" type="ORF">SAMN05443551_3518</name>
</gene>
<evidence type="ECO:0000256" key="6">
    <source>
        <dbReference type="ARBA" id="ARBA00022679"/>
    </source>
</evidence>
<dbReference type="EMBL" id="FQXC01000005">
    <property type="protein sequence ID" value="SHH91011.1"/>
    <property type="molecule type" value="Genomic_DNA"/>
</dbReference>
<accession>A0A1M5WU52</accession>
<evidence type="ECO:0000256" key="4">
    <source>
        <dbReference type="ARBA" id="ARBA00020295"/>
    </source>
</evidence>
<dbReference type="PANTHER" id="PTHR32438">
    <property type="entry name" value="4-ALPHA-GLUCANOTRANSFERASE DPE1, CHLOROPLASTIC/AMYLOPLASTIC"/>
    <property type="match status" value="1"/>
</dbReference>
<proteinExistence type="inferred from homology"/>
<dbReference type="AlphaFoldDB" id="A0A1M5WU52"/>
<dbReference type="GO" id="GO:0005975">
    <property type="term" value="P:carbohydrate metabolic process"/>
    <property type="evidence" value="ECO:0007669"/>
    <property type="project" value="InterPro"/>
</dbReference>
<keyword evidence="13" id="KW-1185">Reference proteome</keyword>
<keyword evidence="6 10" id="KW-0808">Transferase</keyword>
<protein>
    <recommendedName>
        <fullName evidence="4 10">4-alpha-glucanotransferase</fullName>
        <ecNumber evidence="3 10">2.4.1.25</ecNumber>
    </recommendedName>
    <alternativeName>
        <fullName evidence="8 10">Amylomaltase</fullName>
    </alternativeName>
    <alternativeName>
        <fullName evidence="9 10">Disproportionating enzyme</fullName>
    </alternativeName>
</protein>
<evidence type="ECO:0000256" key="9">
    <source>
        <dbReference type="ARBA" id="ARBA00031501"/>
    </source>
</evidence>
<dbReference type="Proteomes" id="UP000184221">
    <property type="component" value="Unassembled WGS sequence"/>
</dbReference>
<reference evidence="12 13" key="1">
    <citation type="submission" date="2016-11" db="EMBL/GenBank/DDBJ databases">
        <authorList>
            <person name="Jaros S."/>
            <person name="Januszkiewicz K."/>
            <person name="Wedrychowicz H."/>
        </authorList>
    </citation>
    <scope>NUCLEOTIDE SEQUENCE [LARGE SCALE GENOMIC DNA]</scope>
    <source>
        <strain evidence="12 13">DSM 29431</strain>
    </source>
</reference>
<dbReference type="Pfam" id="PF02446">
    <property type="entry name" value="Glyco_hydro_77"/>
    <property type="match status" value="1"/>
</dbReference>
<dbReference type="EC" id="2.4.1.25" evidence="3 10"/>
<dbReference type="GO" id="GO:0004134">
    <property type="term" value="F:4-alpha-glucanotransferase activity"/>
    <property type="evidence" value="ECO:0007669"/>
    <property type="project" value="UniProtKB-EC"/>
</dbReference>
<evidence type="ECO:0000256" key="11">
    <source>
        <dbReference type="SAM" id="MobiDB-lite"/>
    </source>
</evidence>
<dbReference type="InterPro" id="IPR017853">
    <property type="entry name" value="GH"/>
</dbReference>
<dbReference type="Gene3D" id="3.20.20.80">
    <property type="entry name" value="Glycosidases"/>
    <property type="match status" value="1"/>
</dbReference>
<evidence type="ECO:0000256" key="8">
    <source>
        <dbReference type="ARBA" id="ARBA00031423"/>
    </source>
</evidence>
<evidence type="ECO:0000256" key="7">
    <source>
        <dbReference type="ARBA" id="ARBA00023277"/>
    </source>
</evidence>
<sequence>MSTADDTLRELAAENGIYLEFFDLHGVRHAATPDTLRALLKAIGVAATSEAEVHEALAERRGASRRMPAEHIVAAGQEVRISAPDCTWVLETEAGDVVAEGRSADGIGLPQVEVGYYRLRCEGPDWSAETFVLARPARAPSMPQAPCWGATGALYGLRSDRNGGLGSYPELGVVSETLGRAGAQFFGINPVHAIGWATTDMISPYSPSHRGAFNTDHIAPATGLGPCPDDALIDYAAFRERQRTVLRQDFATFQASGDRTAFAAWCETCSADIKTFAVFEAISERHGHDFRRWPTALQQPGRAADAEARDNATFHLWLQWLAQTQLDAAQARATASGMALGLYLDLAVGPRPDGAEVWMNAATIAKGVTIGAPPDHLSPEGQSWALAAHAPGQLAAYRYAPFRSMLRNLMARCGLLRIDHALGLLRSFLIPDDGSPGGYIAQPLDSLLAVITIEAHRAGCVVVGEDLGLVPNGLRAAMKASGLYSYSVWQFEANHLGEIRPADSLAPDSLACFGTHDTPTVQGFWYGNDIDWWQRVGWITPQERADRHGDRARQRASLRKVSSLRPSAAAPEITETLHDRLAASPAAMVSVQLDDVFGAVEAQNLPGTIDEHPNWRRRLPVSLDEMAQSDALARTAGIMNRHRAPAQDEPELPHTKELTA</sequence>
<dbReference type="OrthoDB" id="9763489at2"/>
<evidence type="ECO:0000313" key="12">
    <source>
        <dbReference type="EMBL" id="SHH91011.1"/>
    </source>
</evidence>
<dbReference type="NCBIfam" id="TIGR00217">
    <property type="entry name" value="malQ"/>
    <property type="match status" value="1"/>
</dbReference>
<dbReference type="PANTHER" id="PTHR32438:SF5">
    <property type="entry name" value="4-ALPHA-GLUCANOTRANSFERASE DPE1, CHLOROPLASTIC_AMYLOPLASTIC"/>
    <property type="match status" value="1"/>
</dbReference>
<dbReference type="STRING" id="996342.SAMN05443551_3518"/>
<dbReference type="InterPro" id="IPR003385">
    <property type="entry name" value="Glyco_hydro_77"/>
</dbReference>
<name>A0A1M5WU52_9RHOB</name>
<evidence type="ECO:0000256" key="2">
    <source>
        <dbReference type="ARBA" id="ARBA00005684"/>
    </source>
</evidence>
<evidence type="ECO:0000256" key="3">
    <source>
        <dbReference type="ARBA" id="ARBA00012560"/>
    </source>
</evidence>
<comment type="similarity">
    <text evidence="2 10">Belongs to the disproportionating enzyme family.</text>
</comment>
<evidence type="ECO:0000256" key="1">
    <source>
        <dbReference type="ARBA" id="ARBA00000439"/>
    </source>
</evidence>
<comment type="catalytic activity">
    <reaction evidence="1 10">
        <text>Transfers a segment of a (1-&gt;4)-alpha-D-glucan to a new position in an acceptor, which may be glucose or a (1-&gt;4)-alpha-D-glucan.</text>
        <dbReference type="EC" id="2.4.1.25"/>
    </reaction>
</comment>
<dbReference type="SUPFAM" id="SSF51445">
    <property type="entry name" value="(Trans)glycosidases"/>
    <property type="match status" value="1"/>
</dbReference>